<dbReference type="AlphaFoldDB" id="A0A1Y5PGI7"/>
<name>A0A1Y5PGI7_9MYCO</name>
<reference evidence="1" key="1">
    <citation type="submission" date="2016-03" db="EMBL/GenBank/DDBJ databases">
        <authorList>
            <person name="Ploux O."/>
        </authorList>
    </citation>
    <scope>NUCLEOTIDE SEQUENCE</scope>
    <source>
        <strain evidence="1">UC10</strain>
    </source>
</reference>
<sequence length="130" mass="13675">MSCQCDTRPAQAAVVPSMPGTGAHRGSPYQRAATPLQRGEHLAVVVACCRVCVQPVERIRICRSVGTARGRAASAAINSTSTIIGVGMNYWTNLEKLGVTECPASMVGFPRPRVAIIGHGDEMANPAITD</sequence>
<accession>A0A1Y5PGI7</accession>
<proteinExistence type="predicted"/>
<organism evidence="1">
    <name type="scientific">uncultured Mycobacterium sp</name>
    <dbReference type="NCBI Taxonomy" id="171292"/>
    <lineage>
        <taxon>Bacteria</taxon>
        <taxon>Bacillati</taxon>
        <taxon>Actinomycetota</taxon>
        <taxon>Actinomycetes</taxon>
        <taxon>Mycobacteriales</taxon>
        <taxon>Mycobacteriaceae</taxon>
        <taxon>Mycobacterium</taxon>
        <taxon>environmental samples</taxon>
    </lineage>
</organism>
<protein>
    <submittedName>
        <fullName evidence="1">Uncharacterized protein</fullName>
    </submittedName>
</protein>
<dbReference type="EMBL" id="FLQS01000043">
    <property type="protein sequence ID" value="SBS77763.1"/>
    <property type="molecule type" value="Genomic_DNA"/>
</dbReference>
<evidence type="ECO:0000313" key="1">
    <source>
        <dbReference type="EMBL" id="SBS77763.1"/>
    </source>
</evidence>
<gene>
    <name evidence="1" type="ORF">MHPYR_480030</name>
</gene>